<dbReference type="Proteomes" id="UP001595699">
    <property type="component" value="Unassembled WGS sequence"/>
</dbReference>
<dbReference type="InterPro" id="IPR005164">
    <property type="entry name" value="Allantoicase"/>
</dbReference>
<name>A0ABV7YB43_9ACTN</name>
<protein>
    <recommendedName>
        <fullName evidence="2">Probable allantoicase</fullName>
        <ecNumber evidence="2">3.5.3.4</ecNumber>
    </recommendedName>
    <alternativeName>
        <fullName evidence="2">Allantoate amidinohydrolase</fullName>
    </alternativeName>
</protein>
<dbReference type="PIRSF" id="PIRSF016516">
    <property type="entry name" value="Allantoicase"/>
    <property type="match status" value="1"/>
</dbReference>
<evidence type="ECO:0000259" key="3">
    <source>
        <dbReference type="Pfam" id="PF03561"/>
    </source>
</evidence>
<dbReference type="Pfam" id="PF03561">
    <property type="entry name" value="Allantoicase"/>
    <property type="match status" value="2"/>
</dbReference>
<dbReference type="GO" id="GO:0004037">
    <property type="term" value="F:allantoicase activity"/>
    <property type="evidence" value="ECO:0007669"/>
    <property type="project" value="UniProtKB-EC"/>
</dbReference>
<feature type="domain" description="Allantoicase" evidence="3">
    <location>
        <begin position="19"/>
        <end position="168"/>
    </location>
</feature>
<keyword evidence="5" id="KW-1185">Reference proteome</keyword>
<comment type="catalytic activity">
    <reaction evidence="2">
        <text>allantoate + H2O = (S)-ureidoglycolate + urea</text>
        <dbReference type="Rhea" id="RHEA:11016"/>
        <dbReference type="ChEBI" id="CHEBI:15377"/>
        <dbReference type="ChEBI" id="CHEBI:16199"/>
        <dbReference type="ChEBI" id="CHEBI:17536"/>
        <dbReference type="ChEBI" id="CHEBI:57296"/>
        <dbReference type="EC" id="3.5.3.4"/>
    </reaction>
</comment>
<dbReference type="SUPFAM" id="SSF49785">
    <property type="entry name" value="Galactose-binding domain-like"/>
    <property type="match status" value="2"/>
</dbReference>
<accession>A0ABV7YB43</accession>
<dbReference type="EMBL" id="JBHRZH010000012">
    <property type="protein sequence ID" value="MFC3762127.1"/>
    <property type="molecule type" value="Genomic_DNA"/>
</dbReference>
<comment type="similarity">
    <text evidence="1 2">Belongs to the allantoicase family.</text>
</comment>
<dbReference type="PANTHER" id="PTHR12045:SF3">
    <property type="entry name" value="INACTIVE ALLANTOICASE-RELATED"/>
    <property type="match status" value="1"/>
</dbReference>
<gene>
    <name evidence="2 4" type="primary">alc</name>
    <name evidence="4" type="ORF">ACFOUW_14900</name>
</gene>
<evidence type="ECO:0000256" key="1">
    <source>
        <dbReference type="ARBA" id="ARBA00009242"/>
    </source>
</evidence>
<dbReference type="Gene3D" id="2.60.120.260">
    <property type="entry name" value="Galactose-binding domain-like"/>
    <property type="match status" value="2"/>
</dbReference>
<comment type="pathway">
    <text evidence="2">Nitrogen metabolism; (S)-allantoin degradation; (S)-ureidoglycolate from allantoate (aminidohydrolase route): step 1/1.</text>
</comment>
<reference evidence="5" key="1">
    <citation type="journal article" date="2019" name="Int. J. Syst. Evol. Microbiol.">
        <title>The Global Catalogue of Microorganisms (GCM) 10K type strain sequencing project: providing services to taxonomists for standard genome sequencing and annotation.</title>
        <authorList>
            <consortium name="The Broad Institute Genomics Platform"/>
            <consortium name="The Broad Institute Genome Sequencing Center for Infectious Disease"/>
            <person name="Wu L."/>
            <person name="Ma J."/>
        </authorList>
    </citation>
    <scope>NUCLEOTIDE SEQUENCE [LARGE SCALE GENOMIC DNA]</scope>
    <source>
        <strain evidence="5">CGMCC 4.7241</strain>
    </source>
</reference>
<dbReference type="PANTHER" id="PTHR12045">
    <property type="entry name" value="ALLANTOICASE"/>
    <property type="match status" value="1"/>
</dbReference>
<dbReference type="InterPro" id="IPR015908">
    <property type="entry name" value="Allantoicase_dom"/>
</dbReference>
<proteinExistence type="inferred from homology"/>
<keyword evidence="2 4" id="KW-0378">Hydrolase</keyword>
<keyword evidence="2" id="KW-0659">Purine metabolism</keyword>
<evidence type="ECO:0000313" key="5">
    <source>
        <dbReference type="Proteomes" id="UP001595699"/>
    </source>
</evidence>
<evidence type="ECO:0000313" key="4">
    <source>
        <dbReference type="EMBL" id="MFC3762127.1"/>
    </source>
</evidence>
<organism evidence="4 5">
    <name type="scientific">Tenggerimyces flavus</name>
    <dbReference type="NCBI Taxonomy" id="1708749"/>
    <lineage>
        <taxon>Bacteria</taxon>
        <taxon>Bacillati</taxon>
        <taxon>Actinomycetota</taxon>
        <taxon>Actinomycetes</taxon>
        <taxon>Propionibacteriales</taxon>
        <taxon>Nocardioidaceae</taxon>
        <taxon>Tenggerimyces</taxon>
    </lineage>
</organism>
<dbReference type="RefSeq" id="WP_205120672.1">
    <property type="nucleotide sequence ID" value="NZ_JAFBCM010000001.1"/>
</dbReference>
<evidence type="ECO:0000256" key="2">
    <source>
        <dbReference type="HAMAP-Rule" id="MF_00813"/>
    </source>
</evidence>
<comment type="caution">
    <text evidence="4">The sequence shown here is derived from an EMBL/GenBank/DDBJ whole genome shotgun (WGS) entry which is preliminary data.</text>
</comment>
<dbReference type="NCBIfam" id="TIGR02961">
    <property type="entry name" value="allantoicase"/>
    <property type="match status" value="1"/>
</dbReference>
<dbReference type="EC" id="3.5.3.4" evidence="2"/>
<dbReference type="InterPro" id="IPR008979">
    <property type="entry name" value="Galactose-bd-like_sf"/>
</dbReference>
<feature type="domain" description="Allantoicase" evidence="3">
    <location>
        <begin position="188"/>
        <end position="323"/>
    </location>
</feature>
<sequence length="385" mass="41871">MTEPQTFLSLPDLASRRLGGSVVSANDETFADKENLIKPEAPTFRAGTFGPKGQVYDGWETRRRRSSGHDWAVLRLGVPGVVRGVVVDTAFFTGNYPPYIAVEGCGLEGYPSAEELAAATWTPLLEQSPLQGDATNAFPVKSETRFTHVRLSIFPDGGVARFRVHGDPIPDPRLVDLSSFDLAALENGGYVTHCSNMFYSSPTNLISPGLASSMGDGWETSRRRDDGNDWVAIRLAGPGSVWLAEIDTSHFVGNAPGFASLRARDARLSDDVEGSGWFDLMPRTRLQPDTRHRFVVGSDREATHVLLNVFPDGGMARLRLYGALSSEGREAFQLRWFNSLPAAQAEAVAGSDWGLTEDEVRKFVGARPLTASELPAPLGALFDSR</sequence>
<dbReference type="HAMAP" id="MF_00813">
    <property type="entry name" value="Allantoicase"/>
    <property type="match status" value="1"/>
</dbReference>